<reference evidence="1" key="1">
    <citation type="submission" date="2020-03" db="EMBL/GenBank/DDBJ databases">
        <title>The deep terrestrial virosphere.</title>
        <authorList>
            <person name="Holmfeldt K."/>
            <person name="Nilsson E."/>
            <person name="Simone D."/>
            <person name="Lopez-Fernandez M."/>
            <person name="Wu X."/>
            <person name="de Brujin I."/>
            <person name="Lundin D."/>
            <person name="Andersson A."/>
            <person name="Bertilsson S."/>
            <person name="Dopson M."/>
        </authorList>
    </citation>
    <scope>NUCLEOTIDE SEQUENCE</scope>
    <source>
        <strain evidence="1">MM415B04845</strain>
    </source>
</reference>
<sequence>MAEIKDLGAIKEKWTRVTPQRTEDYSIGIKNPRRDWANETAGAADNYKAGVDAAHAKGMFAKGVKKAGSGKWQAKALAKGPTRFAEGVYLAGDDYEKGFAPYREAIARAALPPRFPKRDPRNLERVKGIVNAMIAEKTKA</sequence>
<evidence type="ECO:0008006" key="2">
    <source>
        <dbReference type="Google" id="ProtNLM"/>
    </source>
</evidence>
<name>A0A6M3LFL8_9ZZZZ</name>
<organism evidence="1">
    <name type="scientific">viral metagenome</name>
    <dbReference type="NCBI Taxonomy" id="1070528"/>
    <lineage>
        <taxon>unclassified sequences</taxon>
        <taxon>metagenomes</taxon>
        <taxon>organismal metagenomes</taxon>
    </lineage>
</organism>
<accession>A0A6M3LFL8</accession>
<dbReference type="AlphaFoldDB" id="A0A6M3LFL8"/>
<protein>
    <recommendedName>
        <fullName evidence="2">Tail protein</fullName>
    </recommendedName>
</protein>
<proteinExistence type="predicted"/>
<gene>
    <name evidence="1" type="ORF">MM415B04845_0009</name>
</gene>
<dbReference type="EMBL" id="MT143039">
    <property type="protein sequence ID" value="QJA92124.1"/>
    <property type="molecule type" value="Genomic_DNA"/>
</dbReference>
<evidence type="ECO:0000313" key="1">
    <source>
        <dbReference type="EMBL" id="QJA92124.1"/>
    </source>
</evidence>